<keyword evidence="1" id="KW-0812">Transmembrane</keyword>
<dbReference type="InterPro" id="IPR038770">
    <property type="entry name" value="Na+/solute_symporter_sf"/>
</dbReference>
<dbReference type="OrthoDB" id="6646831at2"/>
<dbReference type="RefSeq" id="WP_009767278.1">
    <property type="nucleotide sequence ID" value="NZ_ANIN01000001.1"/>
</dbReference>
<dbReference type="AlphaFoldDB" id="L2F8R6"/>
<name>L2F8R6_9GAMM</name>
<feature type="transmembrane region" description="Helical" evidence="1">
    <location>
        <begin position="126"/>
        <end position="143"/>
    </location>
</feature>
<feature type="transmembrane region" description="Helical" evidence="1">
    <location>
        <begin position="155"/>
        <end position="177"/>
    </location>
</feature>
<accession>L2F8R6</accession>
<reference evidence="2 3" key="1">
    <citation type="journal article" date="2013" name="Genome Announc.">
        <title>Genome Sequence of Moraxella macacae 0408225, a Novel Bacterial Species Isolated from a Cynomolgus Macaque with Epistaxis.</title>
        <authorList>
            <person name="Ladner J.T."/>
            <person name="Whitehouse C.A."/>
            <person name="Koroleva G.I."/>
            <person name="Palacios G.F."/>
        </authorList>
    </citation>
    <scope>NUCLEOTIDE SEQUENCE [LARGE SCALE GENOMIC DNA]</scope>
    <source>
        <strain evidence="2 3">0408225</strain>
    </source>
</reference>
<sequence>MLKFIARNSTIFMPLCALFGFLFPQVSNTVLPFLPQILFFLMFFTLLGINQKQLITRLATLPVWLYALFQAGGFCVIVTIIAYLFGAKGDLLLAISALAATAPLFGSGAIVNAVGFDALLAMAKTIAATLIMPLSLLIVLWLLGSPDARVDFAIYFQRLLIYIVAPMLLAVVVRQAVSLENLNKIYPKIAQFNIILLLMFPLGLMGGFRATFDKSPTNALLLMALAWILAFGFYFGAYFLYLKKGKELAIICALVCGGRNVLLTYTIATPFLGAIFLPLIGALQLPMFCLPLIGKIMAKKLHSNNN</sequence>
<organism evidence="2 3">
    <name type="scientific">Moraxella macacae 0408225</name>
    <dbReference type="NCBI Taxonomy" id="1230338"/>
    <lineage>
        <taxon>Bacteria</taxon>
        <taxon>Pseudomonadati</taxon>
        <taxon>Pseudomonadota</taxon>
        <taxon>Gammaproteobacteria</taxon>
        <taxon>Moraxellales</taxon>
        <taxon>Moraxellaceae</taxon>
        <taxon>Moraxella</taxon>
    </lineage>
</organism>
<feature type="transmembrane region" description="Helical" evidence="1">
    <location>
        <begin position="29"/>
        <end position="49"/>
    </location>
</feature>
<feature type="transmembrane region" description="Helical" evidence="1">
    <location>
        <begin position="61"/>
        <end position="85"/>
    </location>
</feature>
<gene>
    <name evidence="2" type="ORF">MOMA_03615</name>
</gene>
<feature type="transmembrane region" description="Helical" evidence="1">
    <location>
        <begin position="248"/>
        <end position="268"/>
    </location>
</feature>
<keyword evidence="3" id="KW-1185">Reference proteome</keyword>
<evidence type="ECO:0000256" key="1">
    <source>
        <dbReference type="SAM" id="Phobius"/>
    </source>
</evidence>
<feature type="transmembrane region" description="Helical" evidence="1">
    <location>
        <begin position="220"/>
        <end position="241"/>
    </location>
</feature>
<keyword evidence="1" id="KW-1133">Transmembrane helix</keyword>
<dbReference type="Gene3D" id="1.20.1530.20">
    <property type="match status" value="1"/>
</dbReference>
<keyword evidence="1" id="KW-0472">Membrane</keyword>
<feature type="transmembrane region" description="Helical" evidence="1">
    <location>
        <begin position="189"/>
        <end position="208"/>
    </location>
</feature>
<dbReference type="Proteomes" id="UP000023795">
    <property type="component" value="Unassembled WGS sequence"/>
</dbReference>
<dbReference type="STRING" id="1230338.MOMA_03615"/>
<feature type="transmembrane region" description="Helical" evidence="1">
    <location>
        <begin position="5"/>
        <end position="23"/>
    </location>
</feature>
<protein>
    <recommendedName>
        <fullName evidence="4">Bile acid:sodium symporter</fullName>
    </recommendedName>
</protein>
<dbReference type="PATRIC" id="fig|1230338.3.peg.782"/>
<proteinExistence type="predicted"/>
<feature type="transmembrane region" description="Helical" evidence="1">
    <location>
        <begin position="91"/>
        <end position="114"/>
    </location>
</feature>
<evidence type="ECO:0008006" key="4">
    <source>
        <dbReference type="Google" id="ProtNLM"/>
    </source>
</evidence>
<evidence type="ECO:0000313" key="3">
    <source>
        <dbReference type="Proteomes" id="UP000023795"/>
    </source>
</evidence>
<feature type="transmembrane region" description="Helical" evidence="1">
    <location>
        <begin position="274"/>
        <end position="293"/>
    </location>
</feature>
<evidence type="ECO:0000313" key="2">
    <source>
        <dbReference type="EMBL" id="ELA09459.1"/>
    </source>
</evidence>
<comment type="caution">
    <text evidence="2">The sequence shown here is derived from an EMBL/GenBank/DDBJ whole genome shotgun (WGS) entry which is preliminary data.</text>
</comment>
<dbReference type="eggNOG" id="COG0385">
    <property type="taxonomic scope" value="Bacteria"/>
</dbReference>
<dbReference type="EMBL" id="ANIN01000001">
    <property type="protein sequence ID" value="ELA09459.1"/>
    <property type="molecule type" value="Genomic_DNA"/>
</dbReference>